<gene>
    <name evidence="6" type="ORF">EVB03_02610</name>
</gene>
<dbReference type="Pfam" id="PF02518">
    <property type="entry name" value="HATPase_c"/>
    <property type="match status" value="1"/>
</dbReference>
<dbReference type="InterPro" id="IPR004358">
    <property type="entry name" value="Sig_transdc_His_kin-like_C"/>
</dbReference>
<dbReference type="Gene3D" id="1.10.287.130">
    <property type="match status" value="1"/>
</dbReference>
<protein>
    <recommendedName>
        <fullName evidence="2">histidine kinase</fullName>
        <ecNumber evidence="2">2.7.13.3</ecNumber>
    </recommendedName>
</protein>
<dbReference type="CDD" id="cd00075">
    <property type="entry name" value="HATPase"/>
    <property type="match status" value="1"/>
</dbReference>
<keyword evidence="6" id="KW-0418">Kinase</keyword>
<dbReference type="PANTHER" id="PTHR43065">
    <property type="entry name" value="SENSOR HISTIDINE KINASE"/>
    <property type="match status" value="1"/>
</dbReference>
<keyword evidence="4" id="KW-0472">Membrane</keyword>
<dbReference type="PANTHER" id="PTHR43065:SF47">
    <property type="match status" value="1"/>
</dbReference>
<dbReference type="EC" id="2.7.13.3" evidence="2"/>
<feature type="coiled-coil region" evidence="3">
    <location>
        <begin position="213"/>
        <end position="240"/>
    </location>
</feature>
<accession>A0A520MIT4</accession>
<dbReference type="InterPro" id="IPR005467">
    <property type="entry name" value="His_kinase_dom"/>
</dbReference>
<name>A0A520MIT4_9GAMM</name>
<evidence type="ECO:0000256" key="1">
    <source>
        <dbReference type="ARBA" id="ARBA00000085"/>
    </source>
</evidence>
<sequence>MFKSHPDNLSLKNLTARYVVALGLLAVTTTASMLYLYRAISEQQYYSNVIVEAGKTQVLLKEIELYHLLLIGSESNKQQQNYRKKLLDSLTALTSNHQSSLDKEQSKNLGVQIKVDEIEIDSIRLNRQISDYIDLTRTLSTSANEQISRQPILSSNFLNLTESLTQLMKRIVGSHVVLSKKEYERTRRIEVFLWILSLIALILIGLFIFRPMMRTIVDQLENLKHQKNSLGENLARLSKTEKELVKSQKIASLGRMVSGFSHELSTPVGIAVSAVSQMQDAVSLVTYELGSENANIEAIKFHATTLQETALLASKNLSRAGRLMESFKQSSIDRHSQGSRDFSLKKITEDTIYNLSHQLKVKSVLVEIECPLSVALNGNPSLIEQLITNLVINSLGHGYPHYGGIIRIEWRFLESESAIALRYRDDGVGISPSISDKIFEPFFRSQRTGGSGLGLYICHSIVTEDLQGKITCNADVDQGAEFNVQFPLQI</sequence>
<dbReference type="PRINTS" id="PR00344">
    <property type="entry name" value="BCTRLSENSOR"/>
</dbReference>
<reference evidence="6 7" key="1">
    <citation type="submission" date="2019-02" db="EMBL/GenBank/DDBJ databases">
        <title>Prokaryotic population dynamics and viral predation in marine succession experiment using metagenomics: the confinement effect.</title>
        <authorList>
            <person name="Haro-Moreno J.M."/>
            <person name="Rodriguez-Valera F."/>
            <person name="Lopez-Perez M."/>
        </authorList>
    </citation>
    <scope>NUCLEOTIDE SEQUENCE [LARGE SCALE GENOMIC DNA]</scope>
    <source>
        <strain evidence="6">MED-G170</strain>
    </source>
</reference>
<dbReference type="SUPFAM" id="SSF55874">
    <property type="entry name" value="ATPase domain of HSP90 chaperone/DNA topoisomerase II/histidine kinase"/>
    <property type="match status" value="1"/>
</dbReference>
<feature type="domain" description="Histidine kinase" evidence="5">
    <location>
        <begin position="259"/>
        <end position="490"/>
    </location>
</feature>
<feature type="transmembrane region" description="Helical" evidence="4">
    <location>
        <begin position="191"/>
        <end position="209"/>
    </location>
</feature>
<dbReference type="PROSITE" id="PS50109">
    <property type="entry name" value="HIS_KIN"/>
    <property type="match status" value="1"/>
</dbReference>
<comment type="catalytic activity">
    <reaction evidence="1">
        <text>ATP + protein L-histidine = ADP + protein N-phospho-L-histidine.</text>
        <dbReference type="EC" id="2.7.13.3"/>
    </reaction>
</comment>
<evidence type="ECO:0000313" key="6">
    <source>
        <dbReference type="EMBL" id="RZO21135.1"/>
    </source>
</evidence>
<organism evidence="6 7">
    <name type="scientific">SAR92 clade bacterium</name>
    <dbReference type="NCBI Taxonomy" id="2315479"/>
    <lineage>
        <taxon>Bacteria</taxon>
        <taxon>Pseudomonadati</taxon>
        <taxon>Pseudomonadota</taxon>
        <taxon>Gammaproteobacteria</taxon>
        <taxon>Cellvibrionales</taxon>
        <taxon>Porticoccaceae</taxon>
        <taxon>SAR92 clade</taxon>
    </lineage>
</organism>
<keyword evidence="4" id="KW-1133">Transmembrane helix</keyword>
<proteinExistence type="predicted"/>
<dbReference type="InterPro" id="IPR036890">
    <property type="entry name" value="HATPase_C_sf"/>
</dbReference>
<keyword evidence="6" id="KW-0808">Transferase</keyword>
<comment type="caution">
    <text evidence="6">The sequence shown here is derived from an EMBL/GenBank/DDBJ whole genome shotgun (WGS) entry which is preliminary data.</text>
</comment>
<evidence type="ECO:0000259" key="5">
    <source>
        <dbReference type="PROSITE" id="PS50109"/>
    </source>
</evidence>
<dbReference type="Proteomes" id="UP000315889">
    <property type="component" value="Unassembled WGS sequence"/>
</dbReference>
<dbReference type="EMBL" id="SHBP01000002">
    <property type="protein sequence ID" value="RZO21135.1"/>
    <property type="molecule type" value="Genomic_DNA"/>
</dbReference>
<evidence type="ECO:0000313" key="7">
    <source>
        <dbReference type="Proteomes" id="UP000315889"/>
    </source>
</evidence>
<dbReference type="Gene3D" id="3.30.565.10">
    <property type="entry name" value="Histidine kinase-like ATPase, C-terminal domain"/>
    <property type="match status" value="1"/>
</dbReference>
<keyword evidence="4" id="KW-0812">Transmembrane</keyword>
<keyword evidence="3" id="KW-0175">Coiled coil</keyword>
<dbReference type="InterPro" id="IPR003594">
    <property type="entry name" value="HATPase_dom"/>
</dbReference>
<dbReference type="AlphaFoldDB" id="A0A520MIT4"/>
<evidence type="ECO:0000256" key="3">
    <source>
        <dbReference type="SAM" id="Coils"/>
    </source>
</evidence>
<dbReference type="GO" id="GO:0004673">
    <property type="term" value="F:protein histidine kinase activity"/>
    <property type="evidence" value="ECO:0007669"/>
    <property type="project" value="UniProtKB-EC"/>
</dbReference>
<feature type="transmembrane region" description="Helical" evidence="4">
    <location>
        <begin position="16"/>
        <end position="37"/>
    </location>
</feature>
<evidence type="ECO:0000256" key="2">
    <source>
        <dbReference type="ARBA" id="ARBA00012438"/>
    </source>
</evidence>
<dbReference type="SMART" id="SM00387">
    <property type="entry name" value="HATPase_c"/>
    <property type="match status" value="1"/>
</dbReference>
<evidence type="ECO:0000256" key="4">
    <source>
        <dbReference type="SAM" id="Phobius"/>
    </source>
</evidence>